<keyword evidence="3" id="KW-1185">Reference proteome</keyword>
<name>A0A1I2CTK5_9BACT</name>
<proteinExistence type="predicted"/>
<dbReference type="Gene3D" id="3.30.420.40">
    <property type="match status" value="1"/>
</dbReference>
<dbReference type="GO" id="GO:0016462">
    <property type="term" value="F:pyrophosphatase activity"/>
    <property type="evidence" value="ECO:0007669"/>
    <property type="project" value="TreeGrafter"/>
</dbReference>
<dbReference type="STRING" id="1003.SAMN04488541_1005143"/>
<organism evidence="2 3">
    <name type="scientific">Thermoflexibacter ruber</name>
    <dbReference type="NCBI Taxonomy" id="1003"/>
    <lineage>
        <taxon>Bacteria</taxon>
        <taxon>Pseudomonadati</taxon>
        <taxon>Bacteroidota</taxon>
        <taxon>Cytophagia</taxon>
        <taxon>Cytophagales</taxon>
        <taxon>Thermoflexibacteraceae</taxon>
        <taxon>Thermoflexibacter</taxon>
    </lineage>
</organism>
<evidence type="ECO:0000313" key="3">
    <source>
        <dbReference type="Proteomes" id="UP000199513"/>
    </source>
</evidence>
<dbReference type="InterPro" id="IPR050273">
    <property type="entry name" value="GppA/Ppx_hydrolase"/>
</dbReference>
<dbReference type="Proteomes" id="UP000199513">
    <property type="component" value="Unassembled WGS sequence"/>
</dbReference>
<evidence type="ECO:0000259" key="1">
    <source>
        <dbReference type="Pfam" id="PF02541"/>
    </source>
</evidence>
<dbReference type="InterPro" id="IPR043129">
    <property type="entry name" value="ATPase_NBD"/>
</dbReference>
<reference evidence="2 3" key="1">
    <citation type="submission" date="2016-10" db="EMBL/GenBank/DDBJ databases">
        <authorList>
            <person name="de Groot N.N."/>
        </authorList>
    </citation>
    <scope>NUCLEOTIDE SEQUENCE [LARGE SCALE GENOMIC DNA]</scope>
    <source>
        <strain>GEY</strain>
        <strain evidence="3">DSM 9560</strain>
    </source>
</reference>
<dbReference type="InterPro" id="IPR003695">
    <property type="entry name" value="Ppx_GppA_N"/>
</dbReference>
<dbReference type="SUPFAM" id="SSF53067">
    <property type="entry name" value="Actin-like ATPase domain"/>
    <property type="match status" value="2"/>
</dbReference>
<dbReference type="AlphaFoldDB" id="A0A1I2CTK5"/>
<dbReference type="CDD" id="cd24006">
    <property type="entry name" value="ASKHA_NBD_PPX_GppA"/>
    <property type="match status" value="1"/>
</dbReference>
<dbReference type="RefSeq" id="WP_091540697.1">
    <property type="nucleotide sequence ID" value="NZ_FONY01000005.1"/>
</dbReference>
<accession>A0A1I2CTK5</accession>
<dbReference type="PANTHER" id="PTHR30005">
    <property type="entry name" value="EXOPOLYPHOSPHATASE"/>
    <property type="match status" value="1"/>
</dbReference>
<gene>
    <name evidence="2" type="ORF">SAMN04488541_1005143</name>
</gene>
<dbReference type="OrthoDB" id="9814545at2"/>
<feature type="domain" description="Ppx/GppA phosphatase N-terminal" evidence="1">
    <location>
        <begin position="34"/>
        <end position="284"/>
    </location>
</feature>
<dbReference type="EMBL" id="FONY01000005">
    <property type="protein sequence ID" value="SFE71502.1"/>
    <property type="molecule type" value="Genomic_DNA"/>
</dbReference>
<dbReference type="Gene3D" id="3.30.420.150">
    <property type="entry name" value="Exopolyphosphatase. Domain 2"/>
    <property type="match status" value="1"/>
</dbReference>
<protein>
    <submittedName>
        <fullName evidence="2">Exopolyphosphatase / guanosine-5'-triphosphate,3'-diphosphate pyrophosphatase</fullName>
    </submittedName>
</protein>
<dbReference type="PANTHER" id="PTHR30005:SF0">
    <property type="entry name" value="RETROGRADE REGULATION PROTEIN 2"/>
    <property type="match status" value="1"/>
</dbReference>
<dbReference type="Pfam" id="PF02541">
    <property type="entry name" value="Ppx-GppA"/>
    <property type="match status" value="1"/>
</dbReference>
<evidence type="ECO:0000313" key="2">
    <source>
        <dbReference type="EMBL" id="SFE71502.1"/>
    </source>
</evidence>
<sequence>MKLAVIDIGSNAIRFQVSSATDYQGEYVFKKIEYVRFPLRLGHDVFNYNEIGAESEAKFIKLMHAYKLLIELYEVDDYMICATSAMREAKNADKIVRKVYDTLGLKIEIIEGEKEAEIISQAIVKHLDDRNFLHIDVGGGSTELNLYVDRQKVAMHSFKMGSVRRLENTKNTNWKEIEDWINSKQRFIKGELIAVGTGGNINKIFEFVRVKDGNMITLSEIERTKRLLASYSLTEMKMELKLNDDRADVIIPATEIYLEVMKIAGAKKMLVPDVGLKDGMLKLLLERQLAKKNGKEK</sequence>